<dbReference type="SUPFAM" id="SSF109998">
    <property type="entry name" value="Triger factor/SurA peptide-binding domain-like"/>
    <property type="match status" value="1"/>
</dbReference>
<keyword evidence="13" id="KW-1185">Reference proteome</keyword>
<evidence type="ECO:0000256" key="5">
    <source>
        <dbReference type="ARBA" id="ARBA00023110"/>
    </source>
</evidence>
<feature type="compositionally biased region" description="Polar residues" evidence="9">
    <location>
        <begin position="271"/>
        <end position="290"/>
    </location>
</feature>
<dbReference type="EC" id="5.2.1.8" evidence="3"/>
<accession>A0A1G8J590</accession>
<proteinExistence type="inferred from homology"/>
<dbReference type="PANTHER" id="PTHR47245:SF2">
    <property type="entry name" value="PEPTIDYL-PROLYL CIS-TRANS ISOMERASE HP_0175-RELATED"/>
    <property type="match status" value="1"/>
</dbReference>
<dbReference type="InterPro" id="IPR000297">
    <property type="entry name" value="PPIase_PpiC"/>
</dbReference>
<comment type="similarity">
    <text evidence="2">Belongs to the PpiC/parvulin rotamase family.</text>
</comment>
<evidence type="ECO:0000256" key="7">
    <source>
        <dbReference type="ARBA" id="ARBA00031484"/>
    </source>
</evidence>
<dbReference type="OrthoDB" id="14196at2"/>
<dbReference type="GO" id="GO:0003755">
    <property type="term" value="F:peptidyl-prolyl cis-trans isomerase activity"/>
    <property type="evidence" value="ECO:0007669"/>
    <property type="project" value="UniProtKB-KW"/>
</dbReference>
<dbReference type="Gene3D" id="3.10.50.40">
    <property type="match status" value="1"/>
</dbReference>
<dbReference type="STRING" id="555512.SAMN04487993_1002324"/>
<keyword evidence="5 8" id="KW-0697">Rotamase</keyword>
<keyword evidence="8 12" id="KW-0413">Isomerase</keyword>
<evidence type="ECO:0000256" key="4">
    <source>
        <dbReference type="ARBA" id="ARBA00018370"/>
    </source>
</evidence>
<evidence type="ECO:0000256" key="10">
    <source>
        <dbReference type="SAM" id="SignalP"/>
    </source>
</evidence>
<dbReference type="SUPFAM" id="SSF54534">
    <property type="entry name" value="FKBP-like"/>
    <property type="match status" value="1"/>
</dbReference>
<name>A0A1G8J590_9RHOB</name>
<evidence type="ECO:0000313" key="12">
    <source>
        <dbReference type="EMBL" id="SDI26157.1"/>
    </source>
</evidence>
<gene>
    <name evidence="12" type="ORF">SAMN04487993_1002324</name>
</gene>
<dbReference type="InterPro" id="IPR027304">
    <property type="entry name" value="Trigger_fact/SurA_dom_sf"/>
</dbReference>
<organism evidence="12 13">
    <name type="scientific">Salipiger marinus</name>
    <dbReference type="NCBI Taxonomy" id="555512"/>
    <lineage>
        <taxon>Bacteria</taxon>
        <taxon>Pseudomonadati</taxon>
        <taxon>Pseudomonadota</taxon>
        <taxon>Alphaproteobacteria</taxon>
        <taxon>Rhodobacterales</taxon>
        <taxon>Roseobacteraceae</taxon>
        <taxon>Salipiger</taxon>
    </lineage>
</organism>
<sequence length="290" mass="31036">MPQPLMKSSAAALALAIALALPAQAQDATPAPEMTADTVVATVNGQDITLGNMLAIRANLPEQYQQLGDEVLWDGILDQLVQQSVLAQDEKAEETRRVQVALENERRALLAAEVVAAIARDAMTDDAVQAAYDAQYAGAELGTEYNASHILVETEEEAQAIAEEVKGGADFATVAREKSTGPSGPNGGELGWFGPGMMVEEFQQAVEGMEVGAVSDPVQTQFGWHVIKLNEERAMEAPALDSVRAELEMQIQQEAVKSYIDEKLAAAEVTRTPSTEVDPSALSNMQLLEE</sequence>
<dbReference type="PROSITE" id="PS01096">
    <property type="entry name" value="PPIC_PPIASE_1"/>
    <property type="match status" value="1"/>
</dbReference>
<dbReference type="AlphaFoldDB" id="A0A1G8J590"/>
<dbReference type="InterPro" id="IPR046357">
    <property type="entry name" value="PPIase_dom_sf"/>
</dbReference>
<evidence type="ECO:0000256" key="9">
    <source>
        <dbReference type="SAM" id="MobiDB-lite"/>
    </source>
</evidence>
<evidence type="ECO:0000256" key="1">
    <source>
        <dbReference type="ARBA" id="ARBA00000971"/>
    </source>
</evidence>
<dbReference type="InterPro" id="IPR023058">
    <property type="entry name" value="PPIase_PpiC_CS"/>
</dbReference>
<dbReference type="Gene3D" id="1.10.8.1040">
    <property type="match status" value="1"/>
</dbReference>
<evidence type="ECO:0000256" key="3">
    <source>
        <dbReference type="ARBA" id="ARBA00013194"/>
    </source>
</evidence>
<dbReference type="Proteomes" id="UP000199093">
    <property type="component" value="Unassembled WGS sequence"/>
</dbReference>
<protein>
    <recommendedName>
        <fullName evidence="4">Parvulin-like PPIase</fullName>
        <ecNumber evidence="3">5.2.1.8</ecNumber>
    </recommendedName>
    <alternativeName>
        <fullName evidence="6">Peptidyl-prolyl cis-trans isomerase plp</fullName>
    </alternativeName>
    <alternativeName>
        <fullName evidence="7">Rotamase plp</fullName>
    </alternativeName>
</protein>
<feature type="chain" id="PRO_5011586146" description="Parvulin-like PPIase" evidence="10">
    <location>
        <begin position="26"/>
        <end position="290"/>
    </location>
</feature>
<evidence type="ECO:0000259" key="11">
    <source>
        <dbReference type="PROSITE" id="PS50198"/>
    </source>
</evidence>
<feature type="signal peptide" evidence="10">
    <location>
        <begin position="1"/>
        <end position="25"/>
    </location>
</feature>
<dbReference type="InterPro" id="IPR050245">
    <property type="entry name" value="PrsA_foldase"/>
</dbReference>
<comment type="catalytic activity">
    <reaction evidence="1">
        <text>[protein]-peptidylproline (omega=180) = [protein]-peptidylproline (omega=0)</text>
        <dbReference type="Rhea" id="RHEA:16237"/>
        <dbReference type="Rhea" id="RHEA-COMP:10747"/>
        <dbReference type="Rhea" id="RHEA-COMP:10748"/>
        <dbReference type="ChEBI" id="CHEBI:83833"/>
        <dbReference type="ChEBI" id="CHEBI:83834"/>
        <dbReference type="EC" id="5.2.1.8"/>
    </reaction>
</comment>
<feature type="region of interest" description="Disordered" evidence="9">
    <location>
        <begin position="270"/>
        <end position="290"/>
    </location>
</feature>
<evidence type="ECO:0000313" key="13">
    <source>
        <dbReference type="Proteomes" id="UP000199093"/>
    </source>
</evidence>
<dbReference type="PROSITE" id="PS50198">
    <property type="entry name" value="PPIC_PPIASE_2"/>
    <property type="match status" value="1"/>
</dbReference>
<feature type="domain" description="PpiC" evidence="11">
    <location>
        <begin position="142"/>
        <end position="231"/>
    </location>
</feature>
<evidence type="ECO:0000256" key="2">
    <source>
        <dbReference type="ARBA" id="ARBA00007656"/>
    </source>
</evidence>
<reference evidence="13" key="1">
    <citation type="submission" date="2016-10" db="EMBL/GenBank/DDBJ databases">
        <authorList>
            <person name="Varghese N."/>
            <person name="Submissions S."/>
        </authorList>
    </citation>
    <scope>NUCLEOTIDE SEQUENCE [LARGE SCALE GENOMIC DNA]</scope>
    <source>
        <strain evidence="13">DSM 26424</strain>
    </source>
</reference>
<evidence type="ECO:0000256" key="8">
    <source>
        <dbReference type="PROSITE-ProRule" id="PRU00278"/>
    </source>
</evidence>
<keyword evidence="10" id="KW-0732">Signal</keyword>
<dbReference type="Pfam" id="PF00639">
    <property type="entry name" value="Rotamase"/>
    <property type="match status" value="1"/>
</dbReference>
<dbReference type="PANTHER" id="PTHR47245">
    <property type="entry name" value="PEPTIDYLPROLYL ISOMERASE"/>
    <property type="match status" value="1"/>
</dbReference>
<evidence type="ECO:0000256" key="6">
    <source>
        <dbReference type="ARBA" id="ARBA00030642"/>
    </source>
</evidence>
<dbReference type="RefSeq" id="WP_089843938.1">
    <property type="nucleotide sequence ID" value="NZ_FNEJ01000002.1"/>
</dbReference>
<dbReference type="EMBL" id="FNEJ01000002">
    <property type="protein sequence ID" value="SDI26157.1"/>
    <property type="molecule type" value="Genomic_DNA"/>
</dbReference>